<evidence type="ECO:0000313" key="4">
    <source>
        <dbReference type="Proteomes" id="UP000712673"/>
    </source>
</evidence>
<comment type="caution">
    <text evidence="3">The sequence shown here is derived from an EMBL/GenBank/DDBJ whole genome shotgun (WGS) entry which is preliminary data.</text>
</comment>
<protein>
    <submittedName>
        <fullName evidence="3">Ldh family oxidoreductase</fullName>
    </submittedName>
</protein>
<dbReference type="GO" id="GO:0016491">
    <property type="term" value="F:oxidoreductase activity"/>
    <property type="evidence" value="ECO:0007669"/>
    <property type="project" value="UniProtKB-KW"/>
</dbReference>
<dbReference type="Gene3D" id="3.30.1370.60">
    <property type="entry name" value="Hypothetical oxidoreductase yiak, domain 2"/>
    <property type="match status" value="1"/>
</dbReference>
<dbReference type="InterPro" id="IPR043143">
    <property type="entry name" value="Mal/L-sulf/L-lact_DH-like_NADP"/>
</dbReference>
<evidence type="ECO:0000256" key="1">
    <source>
        <dbReference type="ARBA" id="ARBA00006056"/>
    </source>
</evidence>
<gene>
    <name evidence="3" type="ORF">FJZ47_09765</name>
</gene>
<dbReference type="InterPro" id="IPR043144">
    <property type="entry name" value="Mal/L-sulf/L-lact_DH-like_ah"/>
</dbReference>
<accession>A0A937W1M7</accession>
<keyword evidence="2" id="KW-0560">Oxidoreductase</keyword>
<dbReference type="Gene3D" id="1.10.1530.10">
    <property type="match status" value="1"/>
</dbReference>
<organism evidence="3 4">
    <name type="scientific">Tectimicrobiota bacterium</name>
    <dbReference type="NCBI Taxonomy" id="2528274"/>
    <lineage>
        <taxon>Bacteria</taxon>
        <taxon>Pseudomonadati</taxon>
        <taxon>Nitrospinota/Tectimicrobiota group</taxon>
        <taxon>Candidatus Tectimicrobiota</taxon>
    </lineage>
</organism>
<dbReference type="PANTHER" id="PTHR11091">
    <property type="entry name" value="OXIDOREDUCTASE-RELATED"/>
    <property type="match status" value="1"/>
</dbReference>
<reference evidence="3" key="1">
    <citation type="submission" date="2019-03" db="EMBL/GenBank/DDBJ databases">
        <title>Lake Tanganyika Metagenome-Assembled Genomes (MAGs).</title>
        <authorList>
            <person name="Tran P."/>
        </authorList>
    </citation>
    <scope>NUCLEOTIDE SEQUENCE</scope>
    <source>
        <strain evidence="3">K_DeepCast_65m_m2_066</strain>
    </source>
</reference>
<evidence type="ECO:0000256" key="2">
    <source>
        <dbReference type="ARBA" id="ARBA00023002"/>
    </source>
</evidence>
<dbReference type="Proteomes" id="UP000712673">
    <property type="component" value="Unassembled WGS sequence"/>
</dbReference>
<dbReference type="InterPro" id="IPR003767">
    <property type="entry name" value="Malate/L-lactate_DH-like"/>
</dbReference>
<dbReference type="Pfam" id="PF02615">
    <property type="entry name" value="Ldh_2"/>
    <property type="match status" value="1"/>
</dbReference>
<dbReference type="SUPFAM" id="SSF89733">
    <property type="entry name" value="L-sulfolactate dehydrogenase-like"/>
    <property type="match status" value="1"/>
</dbReference>
<dbReference type="AlphaFoldDB" id="A0A937W1M7"/>
<dbReference type="EMBL" id="VGLS01000254">
    <property type="protein sequence ID" value="MBM3224075.1"/>
    <property type="molecule type" value="Genomic_DNA"/>
</dbReference>
<name>A0A937W1M7_UNCTE</name>
<dbReference type="InterPro" id="IPR036111">
    <property type="entry name" value="Mal/L-sulfo/L-lacto_DH-like_sf"/>
</dbReference>
<dbReference type="PANTHER" id="PTHR11091:SF0">
    <property type="entry name" value="MALATE DEHYDROGENASE"/>
    <property type="match status" value="1"/>
</dbReference>
<comment type="similarity">
    <text evidence="1">Belongs to the LDH2/MDH2 oxidoreductase family.</text>
</comment>
<proteinExistence type="inferred from homology"/>
<sequence length="362" mass="38995">MLAYSFARFHGLPQRHIASALVLALSYTGAAAVCHGRQTAALMPWRTARMLDRFKVPLVDQVHVSEAALRQTVAAIFEKCNLTPEDAAIGADVLVTTDLRGVESHGVSNMLRSYVQSYQSGAYNPRPNWRIVRESPSTATVDADGGLGVILGPKAMRIAIDKAKNVGVGIVTMFNGRHLGAVGHHAMLAAQEDMVGMCMTAAQPGVVPTFGAEPRFGTNPISIAAPARNQPPVLFDAATSSIANNKVQLARRMGAAMLPGWVSDNEGNPLMTEVPAPDRGEYHLLPLGGTRELGSHKGYGMALMVEIMSTLLSGTLPFGLDRSTGYKHFFAAYNIAAFADVEEFKDHMDQMLEWLRETKPAP</sequence>
<feature type="non-terminal residue" evidence="3">
    <location>
        <position position="362"/>
    </location>
</feature>
<evidence type="ECO:0000313" key="3">
    <source>
        <dbReference type="EMBL" id="MBM3224075.1"/>
    </source>
</evidence>